<evidence type="ECO:0000313" key="3">
    <source>
        <dbReference type="Proteomes" id="UP000003639"/>
    </source>
</evidence>
<protein>
    <submittedName>
        <fullName evidence="2">Uncharacterized protein</fullName>
    </submittedName>
</protein>
<comment type="caution">
    <text evidence="2">The sequence shown here is derived from an EMBL/GenBank/DDBJ whole genome shotgun (WGS) entry which is preliminary data.</text>
</comment>
<reference evidence="2" key="2">
    <citation type="submission" date="2007-06" db="EMBL/GenBank/DDBJ databases">
        <title>Draft genome sequence of Pseudoflavonifractor capillosus ATCC 29799.</title>
        <authorList>
            <person name="Sudarsanam P."/>
            <person name="Ley R."/>
            <person name="Guruge J."/>
            <person name="Turnbaugh P.J."/>
            <person name="Mahowald M."/>
            <person name="Liep D."/>
            <person name="Gordon J."/>
        </authorList>
    </citation>
    <scope>NUCLEOTIDE SEQUENCE [LARGE SCALE GENOMIC DNA]</scope>
    <source>
        <strain evidence="2">ATCC 29799</strain>
    </source>
</reference>
<dbReference type="STRING" id="411467.BACCAP_00226"/>
<feature type="transmembrane region" description="Helical" evidence="1">
    <location>
        <begin position="175"/>
        <end position="194"/>
    </location>
</feature>
<organism evidence="2 3">
    <name type="scientific">Pseudoflavonifractor capillosus ATCC 29799</name>
    <dbReference type="NCBI Taxonomy" id="411467"/>
    <lineage>
        <taxon>Bacteria</taxon>
        <taxon>Bacillati</taxon>
        <taxon>Bacillota</taxon>
        <taxon>Clostridia</taxon>
        <taxon>Eubacteriales</taxon>
        <taxon>Oscillospiraceae</taxon>
        <taxon>Pseudoflavonifractor</taxon>
    </lineage>
</organism>
<sequence>MTDRQKQWMIRILLGGLIGIAVLIPLGGLFNDLVSGGLIATGNHTPFRLVSYDLEHLTGSAPLAFAIQLGLYFLMGAVVGVSTLPFADDGATLVLRSLAHFAATATALTLLVVLCGWNWGAFWPVVLYLGLLAAVYLLIWLGRWVGWYVEIAAIRQKLGLSPGPSPLKWRESLPYLPFAALMCLVIPMAVRLTLDSPTPIFTAIYAMLILPVGGFFSGLFLGRRQGFCPLYPVMCALLTLCFVLLAKLVSNVADGVMIPIALCSVLLGNAIGALLRMLKGRRQTK</sequence>
<feature type="transmembrane region" description="Helical" evidence="1">
    <location>
        <begin position="63"/>
        <end position="86"/>
    </location>
</feature>
<feature type="transmembrane region" description="Helical" evidence="1">
    <location>
        <begin position="98"/>
        <end position="119"/>
    </location>
</feature>
<dbReference type="eggNOG" id="ENOG5031CNW">
    <property type="taxonomic scope" value="Bacteria"/>
</dbReference>
<dbReference type="EMBL" id="AAXG02000002">
    <property type="protein sequence ID" value="EDN01884.1"/>
    <property type="molecule type" value="Genomic_DNA"/>
</dbReference>
<evidence type="ECO:0000313" key="2">
    <source>
        <dbReference type="EMBL" id="EDN01884.1"/>
    </source>
</evidence>
<accession>A6NPV9</accession>
<name>A6NPV9_9FIRM</name>
<dbReference type="InterPro" id="IPR021560">
    <property type="entry name" value="DUF3021"/>
</dbReference>
<feature type="transmembrane region" description="Helical" evidence="1">
    <location>
        <begin position="12"/>
        <end position="30"/>
    </location>
</feature>
<keyword evidence="3" id="KW-1185">Reference proteome</keyword>
<proteinExistence type="predicted"/>
<feature type="transmembrane region" description="Helical" evidence="1">
    <location>
        <begin position="125"/>
        <end position="149"/>
    </location>
</feature>
<dbReference type="AlphaFoldDB" id="A6NPV9"/>
<dbReference type="RefSeq" id="WP_006570790.1">
    <property type="nucleotide sequence ID" value="NZ_AAXG02000002.1"/>
</dbReference>
<dbReference type="OrthoDB" id="1844120at2"/>
<keyword evidence="1" id="KW-0472">Membrane</keyword>
<feature type="transmembrane region" description="Helical" evidence="1">
    <location>
        <begin position="256"/>
        <end position="275"/>
    </location>
</feature>
<gene>
    <name evidence="2" type="ORF">BACCAP_00226</name>
</gene>
<feature type="transmembrane region" description="Helical" evidence="1">
    <location>
        <begin position="228"/>
        <end position="250"/>
    </location>
</feature>
<feature type="transmembrane region" description="Helical" evidence="1">
    <location>
        <begin position="200"/>
        <end position="221"/>
    </location>
</feature>
<evidence type="ECO:0000256" key="1">
    <source>
        <dbReference type="SAM" id="Phobius"/>
    </source>
</evidence>
<keyword evidence="1" id="KW-1133">Transmembrane helix</keyword>
<dbReference type="Pfam" id="PF11457">
    <property type="entry name" value="DUF3021"/>
    <property type="match status" value="1"/>
</dbReference>
<reference evidence="2" key="1">
    <citation type="submission" date="2007-04" db="EMBL/GenBank/DDBJ databases">
        <authorList>
            <person name="Fulton L."/>
            <person name="Clifton S."/>
            <person name="Fulton B."/>
            <person name="Xu J."/>
            <person name="Minx P."/>
            <person name="Pepin K.H."/>
            <person name="Johnson M."/>
            <person name="Thiruvilangam P."/>
            <person name="Bhonagiri V."/>
            <person name="Nash W.E."/>
            <person name="Mardis E.R."/>
            <person name="Wilson R.K."/>
        </authorList>
    </citation>
    <scope>NUCLEOTIDE SEQUENCE [LARGE SCALE GENOMIC DNA]</scope>
    <source>
        <strain evidence="2">ATCC 29799</strain>
    </source>
</reference>
<keyword evidence="1" id="KW-0812">Transmembrane</keyword>
<dbReference type="Proteomes" id="UP000003639">
    <property type="component" value="Unassembled WGS sequence"/>
</dbReference>